<accession>A0ABT4X8S1</accession>
<feature type="transmembrane region" description="Helical" evidence="8">
    <location>
        <begin position="285"/>
        <end position="304"/>
    </location>
</feature>
<dbReference type="PRINTS" id="PR01035">
    <property type="entry name" value="TCRTETA"/>
</dbReference>
<feature type="transmembrane region" description="Helical" evidence="8">
    <location>
        <begin position="248"/>
        <end position="273"/>
    </location>
</feature>
<evidence type="ECO:0000313" key="10">
    <source>
        <dbReference type="EMBL" id="MDA7027742.1"/>
    </source>
</evidence>
<feature type="domain" description="Major facilitator superfamily (MFS) profile" evidence="9">
    <location>
        <begin position="43"/>
        <end position="426"/>
    </location>
</feature>
<feature type="transmembrane region" description="Helical" evidence="8">
    <location>
        <begin position="109"/>
        <end position="128"/>
    </location>
</feature>
<keyword evidence="6 8" id="KW-1133">Transmembrane helix</keyword>
<keyword evidence="5 8" id="KW-0812">Transmembrane</keyword>
<comment type="caution">
    <text evidence="10">The sequence shown here is derived from an EMBL/GenBank/DDBJ whole genome shotgun (WGS) entry which is preliminary data.</text>
</comment>
<feature type="transmembrane region" description="Helical" evidence="8">
    <location>
        <begin position="316"/>
        <end position="349"/>
    </location>
</feature>
<feature type="transmembrane region" description="Helical" evidence="8">
    <location>
        <begin position="400"/>
        <end position="421"/>
    </location>
</feature>
<evidence type="ECO:0000256" key="5">
    <source>
        <dbReference type="ARBA" id="ARBA00022692"/>
    </source>
</evidence>
<keyword evidence="3" id="KW-0813">Transport</keyword>
<comment type="subcellular location">
    <subcellularLocation>
        <location evidence="1">Cell membrane</location>
        <topology evidence="1">Multi-pass membrane protein</topology>
    </subcellularLocation>
</comment>
<comment type="similarity">
    <text evidence="2">Belongs to the major facilitator superfamily. TCR/Tet family.</text>
</comment>
<dbReference type="InterPro" id="IPR050189">
    <property type="entry name" value="MFS_Efflux_Transporters"/>
</dbReference>
<keyword evidence="4" id="KW-1003">Cell membrane</keyword>
<proteinExistence type="inferred from homology"/>
<reference evidence="10 11" key="1">
    <citation type="submission" date="2023-01" db="EMBL/GenBank/DDBJ databases">
        <title>Bacillus changyiensis sp. nov., isolated from a coastal deposit.</title>
        <authorList>
            <person name="Xiao G."/>
            <person name="Lai Q."/>
            <person name="Hu Z."/>
            <person name="Shao Z."/>
        </authorList>
    </citation>
    <scope>NUCLEOTIDE SEQUENCE [LARGE SCALE GENOMIC DNA]</scope>
    <source>
        <strain evidence="10 11">CLL-7-23</strain>
    </source>
</reference>
<evidence type="ECO:0000256" key="1">
    <source>
        <dbReference type="ARBA" id="ARBA00004651"/>
    </source>
</evidence>
<dbReference type="PANTHER" id="PTHR43124:SF3">
    <property type="entry name" value="CHLORAMPHENICOL EFFLUX PUMP RV0191"/>
    <property type="match status" value="1"/>
</dbReference>
<dbReference type="Pfam" id="PF07690">
    <property type="entry name" value="MFS_1"/>
    <property type="match status" value="1"/>
</dbReference>
<dbReference type="InterPro" id="IPR036259">
    <property type="entry name" value="MFS_trans_sf"/>
</dbReference>
<feature type="transmembrane region" description="Helical" evidence="8">
    <location>
        <begin position="134"/>
        <end position="156"/>
    </location>
</feature>
<dbReference type="InterPro" id="IPR001958">
    <property type="entry name" value="Tet-R_TetA/multi-R_MdtG-like"/>
</dbReference>
<sequence>MYFMILLYLKKPRSTKKTIDKMVPTRLRRTFQMKKSIKEQKTVFIILLSNIFIAFLGIGLIIPVMPTFINTMNLSGSTMGYLVAVFAISQLIISPFAGRWVDRFGRKKMIVLGLLIFSISELIFGLGTHVQFFYLSRILGGISAAFIMPAVTAYVADMTTLEERSKAMGYVSAAISTGFIIGPGAGGFISSYGIRMPFFFAAALAFLAAISSVFILKESLPKKEREQLLSNTKELHFFKDLKKSIHPVYFIAFMIVFVLAFGLSAYETVFSLFSDHKFGFTPKDIATIITISSSVAVIIQVLLFGKLVNKLGEKRVIQLCLITGAILAFVSTVMSGFLAVLIVTCFIFLAFDLLRPALTTFLSKVAGNQQGFVAGMNSTYTSLGNIFGPALGGILFDLNIHYPFLFAGIIMIVGLSLTMVWKEKTNEVSILNEQL</sequence>
<evidence type="ECO:0000256" key="2">
    <source>
        <dbReference type="ARBA" id="ARBA00007520"/>
    </source>
</evidence>
<dbReference type="NCBIfam" id="TIGR00880">
    <property type="entry name" value="2_A_01_02"/>
    <property type="match status" value="1"/>
</dbReference>
<dbReference type="InterPro" id="IPR011701">
    <property type="entry name" value="MFS"/>
</dbReference>
<dbReference type="Proteomes" id="UP001211894">
    <property type="component" value="Unassembled WGS sequence"/>
</dbReference>
<protein>
    <submittedName>
        <fullName evidence="10">MFS transporter</fullName>
    </submittedName>
</protein>
<dbReference type="Gene3D" id="1.20.1250.20">
    <property type="entry name" value="MFS general substrate transporter like domains"/>
    <property type="match status" value="1"/>
</dbReference>
<organism evidence="10 11">
    <name type="scientific">Bacillus changyiensis</name>
    <dbReference type="NCBI Taxonomy" id="3004103"/>
    <lineage>
        <taxon>Bacteria</taxon>
        <taxon>Bacillati</taxon>
        <taxon>Bacillota</taxon>
        <taxon>Bacilli</taxon>
        <taxon>Bacillales</taxon>
        <taxon>Bacillaceae</taxon>
        <taxon>Bacillus</taxon>
    </lineage>
</organism>
<evidence type="ECO:0000259" key="9">
    <source>
        <dbReference type="PROSITE" id="PS50850"/>
    </source>
</evidence>
<keyword evidence="11" id="KW-1185">Reference proteome</keyword>
<evidence type="ECO:0000256" key="7">
    <source>
        <dbReference type="ARBA" id="ARBA00023136"/>
    </source>
</evidence>
<dbReference type="EMBL" id="JAQKAB010000009">
    <property type="protein sequence ID" value="MDA7027742.1"/>
    <property type="molecule type" value="Genomic_DNA"/>
</dbReference>
<gene>
    <name evidence="10" type="ORF">PJ311_14245</name>
</gene>
<feature type="transmembrane region" description="Helical" evidence="8">
    <location>
        <begin position="43"/>
        <end position="66"/>
    </location>
</feature>
<dbReference type="PANTHER" id="PTHR43124">
    <property type="entry name" value="PURINE EFFLUX PUMP PBUE"/>
    <property type="match status" value="1"/>
</dbReference>
<evidence type="ECO:0000313" key="11">
    <source>
        <dbReference type="Proteomes" id="UP001211894"/>
    </source>
</evidence>
<evidence type="ECO:0000256" key="4">
    <source>
        <dbReference type="ARBA" id="ARBA00022475"/>
    </source>
</evidence>
<evidence type="ECO:0000256" key="8">
    <source>
        <dbReference type="SAM" id="Phobius"/>
    </source>
</evidence>
<feature type="transmembrane region" description="Helical" evidence="8">
    <location>
        <begin position="198"/>
        <end position="216"/>
    </location>
</feature>
<dbReference type="SUPFAM" id="SSF103473">
    <property type="entry name" value="MFS general substrate transporter"/>
    <property type="match status" value="1"/>
</dbReference>
<dbReference type="InterPro" id="IPR020846">
    <property type="entry name" value="MFS_dom"/>
</dbReference>
<evidence type="ECO:0000256" key="6">
    <source>
        <dbReference type="ARBA" id="ARBA00022989"/>
    </source>
</evidence>
<dbReference type="CDD" id="cd17325">
    <property type="entry name" value="MFS_MdtG_SLC18_like"/>
    <property type="match status" value="1"/>
</dbReference>
<name>A0ABT4X8S1_9BACI</name>
<dbReference type="InterPro" id="IPR005829">
    <property type="entry name" value="Sugar_transporter_CS"/>
</dbReference>
<feature type="transmembrane region" description="Helical" evidence="8">
    <location>
        <begin position="168"/>
        <end position="192"/>
    </location>
</feature>
<keyword evidence="7 8" id="KW-0472">Membrane</keyword>
<dbReference type="PROSITE" id="PS50850">
    <property type="entry name" value="MFS"/>
    <property type="match status" value="1"/>
</dbReference>
<evidence type="ECO:0000256" key="3">
    <source>
        <dbReference type="ARBA" id="ARBA00022448"/>
    </source>
</evidence>
<feature type="transmembrane region" description="Helical" evidence="8">
    <location>
        <begin position="78"/>
        <end position="97"/>
    </location>
</feature>
<dbReference type="PROSITE" id="PS00216">
    <property type="entry name" value="SUGAR_TRANSPORT_1"/>
    <property type="match status" value="1"/>
</dbReference>